<dbReference type="Proteomes" id="UP000296468">
    <property type="component" value="Plasmid p11K1"/>
</dbReference>
<dbReference type="GO" id="GO:0006355">
    <property type="term" value="P:regulation of DNA-templated transcription"/>
    <property type="evidence" value="ECO:0007669"/>
    <property type="project" value="InterPro"/>
</dbReference>
<reference evidence="2 3" key="1">
    <citation type="journal article" date="2019" name="Front. Microbiol.">
        <title>In silico and Genetic Analyses of Cyclic Lipopeptide Synthetic Gene Clusters in Pseudomonas sp. 11K1.</title>
        <authorList>
            <person name="Zhao H."/>
            <person name="Liu Y.P."/>
            <person name="Zhang L.Q."/>
        </authorList>
    </citation>
    <scope>NUCLEOTIDE SEQUENCE [LARGE SCALE GENOMIC DNA]</scope>
    <source>
        <strain evidence="2 3">11K1</strain>
        <plasmid evidence="3">p11k1</plasmid>
    </source>
</reference>
<dbReference type="Pfam" id="PF01402">
    <property type="entry name" value="RHH_1"/>
    <property type="match status" value="1"/>
</dbReference>
<evidence type="ECO:0000313" key="2">
    <source>
        <dbReference type="EMBL" id="QBZ92936.1"/>
    </source>
</evidence>
<evidence type="ECO:0000313" key="3">
    <source>
        <dbReference type="Proteomes" id="UP000296468"/>
    </source>
</evidence>
<dbReference type="InterPro" id="IPR002145">
    <property type="entry name" value="CopG"/>
</dbReference>
<organism evidence="2 3">
    <name type="scientific">Pseudomonas viciae</name>
    <dbReference type="NCBI Taxonomy" id="2505979"/>
    <lineage>
        <taxon>Bacteria</taxon>
        <taxon>Pseudomonadati</taxon>
        <taxon>Pseudomonadota</taxon>
        <taxon>Gammaproteobacteria</taxon>
        <taxon>Pseudomonadales</taxon>
        <taxon>Pseudomonadaceae</taxon>
        <taxon>Pseudomonas</taxon>
    </lineage>
</organism>
<geneLocation type="plasmid" evidence="3">
    <name>p11k1</name>
</geneLocation>
<dbReference type="EMBL" id="CP035089">
    <property type="protein sequence ID" value="QBZ92936.1"/>
    <property type="molecule type" value="Genomic_DNA"/>
</dbReference>
<protein>
    <submittedName>
        <fullName evidence="2">Ribbon-helix-helix protein, CopG family</fullName>
    </submittedName>
</protein>
<feature type="domain" description="Ribbon-helix-helix protein CopG" evidence="1">
    <location>
        <begin position="8"/>
        <end position="48"/>
    </location>
</feature>
<name>A0A4P7PQ43_9PSED</name>
<evidence type="ECO:0000259" key="1">
    <source>
        <dbReference type="Pfam" id="PF01402"/>
    </source>
</evidence>
<dbReference type="AlphaFoldDB" id="A0A4P7PQ43"/>
<keyword evidence="2" id="KW-0614">Plasmid</keyword>
<proteinExistence type="predicted"/>
<sequence length="65" mass="7523">MTYSENLKIISFKLPADKKLALEALLRKRGTNTSVFLRQAVIEFLEREDEGKEQLKLPLGEKMRS</sequence>
<dbReference type="KEGG" id="pvk:EPZ47_30050"/>
<gene>
    <name evidence="2" type="ORF">EPZ47_30050</name>
</gene>
<accession>A0A4P7PQ43</accession>
<dbReference type="RefSeq" id="WP_115129453.1">
    <property type="nucleotide sequence ID" value="NZ_CP035089.1"/>
</dbReference>